<organism evidence="1 2">
    <name type="scientific">Romanomermis culicivorax</name>
    <name type="common">Nematode worm</name>
    <dbReference type="NCBI Taxonomy" id="13658"/>
    <lineage>
        <taxon>Eukaryota</taxon>
        <taxon>Metazoa</taxon>
        <taxon>Ecdysozoa</taxon>
        <taxon>Nematoda</taxon>
        <taxon>Enoplea</taxon>
        <taxon>Dorylaimia</taxon>
        <taxon>Mermithida</taxon>
        <taxon>Mermithoidea</taxon>
        <taxon>Mermithidae</taxon>
        <taxon>Romanomermis</taxon>
    </lineage>
</organism>
<evidence type="ECO:0000313" key="2">
    <source>
        <dbReference type="WBParaSite" id="nRc.2.0.1.t35638-RA"/>
    </source>
</evidence>
<accession>A0A915KA42</accession>
<sequence>MGSNSNLVDLTMACQISIMKEIEVLNLEDNLEVEEDRNLDLEEEVEMPTMLDFWKKIKLMGKEEPDEQKEKLPPKWELIFQKQDLRSPTEDKIINQNHKVLVNQL</sequence>
<reference evidence="2" key="1">
    <citation type="submission" date="2022-11" db="UniProtKB">
        <authorList>
            <consortium name="WormBaseParasite"/>
        </authorList>
    </citation>
    <scope>IDENTIFICATION</scope>
</reference>
<name>A0A915KA42_ROMCU</name>
<dbReference type="Proteomes" id="UP000887565">
    <property type="component" value="Unplaced"/>
</dbReference>
<dbReference type="AlphaFoldDB" id="A0A915KA42"/>
<evidence type="ECO:0000313" key="1">
    <source>
        <dbReference type="Proteomes" id="UP000887565"/>
    </source>
</evidence>
<protein>
    <submittedName>
        <fullName evidence="2">Uncharacterized protein</fullName>
    </submittedName>
</protein>
<keyword evidence="1" id="KW-1185">Reference proteome</keyword>
<proteinExistence type="predicted"/>
<dbReference type="WBParaSite" id="nRc.2.0.1.t35638-RA">
    <property type="protein sequence ID" value="nRc.2.0.1.t35638-RA"/>
    <property type="gene ID" value="nRc.2.0.1.g35638"/>
</dbReference>